<name>A0A0B7BX37_9EUPU</name>
<organism evidence="2">
    <name type="scientific">Arion vulgaris</name>
    <dbReference type="NCBI Taxonomy" id="1028688"/>
    <lineage>
        <taxon>Eukaryota</taxon>
        <taxon>Metazoa</taxon>
        <taxon>Spiralia</taxon>
        <taxon>Lophotrochozoa</taxon>
        <taxon>Mollusca</taxon>
        <taxon>Gastropoda</taxon>
        <taxon>Heterobranchia</taxon>
        <taxon>Euthyneura</taxon>
        <taxon>Panpulmonata</taxon>
        <taxon>Eupulmonata</taxon>
        <taxon>Stylommatophora</taxon>
        <taxon>Helicina</taxon>
        <taxon>Arionoidea</taxon>
        <taxon>Arionidae</taxon>
        <taxon>Arion</taxon>
    </lineage>
</organism>
<proteinExistence type="predicted"/>
<gene>
    <name evidence="2" type="primary">ORF216916</name>
</gene>
<feature type="region of interest" description="Disordered" evidence="1">
    <location>
        <begin position="37"/>
        <end position="69"/>
    </location>
</feature>
<reference evidence="2" key="1">
    <citation type="submission" date="2014-12" db="EMBL/GenBank/DDBJ databases">
        <title>Insight into the proteome of Arion vulgaris.</title>
        <authorList>
            <person name="Aradska J."/>
            <person name="Bulat T."/>
            <person name="Smidak R."/>
            <person name="Sarate P."/>
            <person name="Gangsoo J."/>
            <person name="Sialana F."/>
            <person name="Bilban M."/>
            <person name="Lubec G."/>
        </authorList>
    </citation>
    <scope>NUCLEOTIDE SEQUENCE</scope>
    <source>
        <tissue evidence="2">Skin</tissue>
    </source>
</reference>
<evidence type="ECO:0000313" key="2">
    <source>
        <dbReference type="EMBL" id="CEK97789.1"/>
    </source>
</evidence>
<sequence length="104" mass="11235">ANLSNSRLMEGNMSEGSLGQVIPSEIITSCKNVSSVVSNSHIHTPKSHQEPVLKSSKRRRLPAPSTLEERPCTKKPCLIMEHPVMIDEDSVASLNSVSGVQITA</sequence>
<dbReference type="AlphaFoldDB" id="A0A0B7BX37"/>
<feature type="non-terminal residue" evidence="2">
    <location>
        <position position="1"/>
    </location>
</feature>
<protein>
    <submittedName>
        <fullName evidence="2">Uncharacterized protein</fullName>
    </submittedName>
</protein>
<dbReference type="EMBL" id="HACG01050924">
    <property type="protein sequence ID" value="CEK97789.1"/>
    <property type="molecule type" value="Transcribed_RNA"/>
</dbReference>
<evidence type="ECO:0000256" key="1">
    <source>
        <dbReference type="SAM" id="MobiDB-lite"/>
    </source>
</evidence>
<accession>A0A0B7BX37</accession>
<feature type="non-terminal residue" evidence="2">
    <location>
        <position position="104"/>
    </location>
</feature>